<evidence type="ECO:0000256" key="1">
    <source>
        <dbReference type="ARBA" id="ARBA00008887"/>
    </source>
</evidence>
<evidence type="ECO:0000259" key="3">
    <source>
        <dbReference type="Pfam" id="PF12777"/>
    </source>
</evidence>
<dbReference type="EMBL" id="MU825879">
    <property type="protein sequence ID" value="KAJ7385901.1"/>
    <property type="molecule type" value="Genomic_DNA"/>
</dbReference>
<feature type="domain" description="Dynein heavy chain coiled coil stalk" evidence="3">
    <location>
        <begin position="92"/>
        <end position="221"/>
    </location>
</feature>
<feature type="domain" description="Dynein heavy chain AAA module D4" evidence="4">
    <location>
        <begin position="1"/>
        <end position="77"/>
    </location>
</feature>
<accession>A0A9X0D464</accession>
<feature type="coiled-coil region" evidence="2">
    <location>
        <begin position="100"/>
        <end position="127"/>
    </location>
</feature>
<comment type="similarity">
    <text evidence="1">Belongs to the dynein heavy chain family.</text>
</comment>
<dbReference type="GO" id="GO:0005858">
    <property type="term" value="C:axonemal dynein complex"/>
    <property type="evidence" value="ECO:0007669"/>
    <property type="project" value="TreeGrafter"/>
</dbReference>
<evidence type="ECO:0000259" key="4">
    <source>
        <dbReference type="Pfam" id="PF12780"/>
    </source>
</evidence>
<sequence>MDWFSRWPKDALIAVASHFLSSFEIVCSEETKLAVVNTMGIIQDNVAEMCVQYFERFRRQTHVTPKSYLSFLGGYKGIYKMQHEAIGQLAKRMNTGLAKLVEASESVAKLSEELVVKEKELAVASKKADVVLQEVTVSATAAEKVKSQVQKVKDKAQAIVDDIAEDKTIAEGKLEAAKPALEEAEAALQTIKPAHISTVRKLAKPPHLIMRIMDCVLLLFLRRIDSVTPDPEKPCCKPSWGESLKLLSGGGFLNNLLSFSKVKQKHSAWTERPLALLER</sequence>
<dbReference type="Pfam" id="PF12777">
    <property type="entry name" value="MT"/>
    <property type="match status" value="1"/>
</dbReference>
<dbReference type="OrthoDB" id="424310at2759"/>
<dbReference type="PANTHER" id="PTHR46532">
    <property type="entry name" value="MALE FERTILITY FACTOR KL5"/>
    <property type="match status" value="1"/>
</dbReference>
<protein>
    <submittedName>
        <fullName evidence="5">Uncharacterized protein</fullName>
    </submittedName>
</protein>
<reference evidence="5" key="1">
    <citation type="submission" date="2023-01" db="EMBL/GenBank/DDBJ databases">
        <title>Genome assembly of the deep-sea coral Lophelia pertusa.</title>
        <authorList>
            <person name="Herrera S."/>
            <person name="Cordes E."/>
        </authorList>
    </citation>
    <scope>NUCLEOTIDE SEQUENCE</scope>
    <source>
        <strain evidence="5">USNM1676648</strain>
        <tissue evidence="5">Polyp</tissue>
    </source>
</reference>
<dbReference type="GO" id="GO:0007018">
    <property type="term" value="P:microtubule-based movement"/>
    <property type="evidence" value="ECO:0007669"/>
    <property type="project" value="InterPro"/>
</dbReference>
<keyword evidence="2" id="KW-0175">Coiled coil</keyword>
<dbReference type="Gene3D" id="1.20.920.20">
    <property type="match status" value="1"/>
</dbReference>
<dbReference type="InterPro" id="IPR026983">
    <property type="entry name" value="DHC"/>
</dbReference>
<keyword evidence="6" id="KW-1185">Reference proteome</keyword>
<comment type="caution">
    <text evidence="5">The sequence shown here is derived from an EMBL/GenBank/DDBJ whole genome shotgun (WGS) entry which is preliminary data.</text>
</comment>
<dbReference type="Pfam" id="PF12780">
    <property type="entry name" value="AAA_8"/>
    <property type="match status" value="1"/>
</dbReference>
<dbReference type="InterPro" id="IPR024317">
    <property type="entry name" value="Dynein_heavy_chain_D4_dom"/>
</dbReference>
<name>A0A9X0D464_9CNID</name>
<gene>
    <name evidence="5" type="ORF">OS493_013938</name>
</gene>
<dbReference type="InterPro" id="IPR024743">
    <property type="entry name" value="Dynein_HC_stalk"/>
</dbReference>
<dbReference type="Proteomes" id="UP001163046">
    <property type="component" value="Unassembled WGS sequence"/>
</dbReference>
<evidence type="ECO:0000313" key="5">
    <source>
        <dbReference type="EMBL" id="KAJ7385901.1"/>
    </source>
</evidence>
<evidence type="ECO:0000256" key="2">
    <source>
        <dbReference type="SAM" id="Coils"/>
    </source>
</evidence>
<evidence type="ECO:0000313" key="6">
    <source>
        <dbReference type="Proteomes" id="UP001163046"/>
    </source>
</evidence>
<dbReference type="PANTHER" id="PTHR46532:SF4">
    <property type="entry name" value="AAA+ ATPASE DOMAIN-CONTAINING PROTEIN"/>
    <property type="match status" value="1"/>
</dbReference>
<dbReference type="AlphaFoldDB" id="A0A9X0D464"/>
<proteinExistence type="inferred from homology"/>
<dbReference type="GO" id="GO:0045505">
    <property type="term" value="F:dynein intermediate chain binding"/>
    <property type="evidence" value="ECO:0007669"/>
    <property type="project" value="InterPro"/>
</dbReference>
<dbReference type="GO" id="GO:0051959">
    <property type="term" value="F:dynein light intermediate chain binding"/>
    <property type="evidence" value="ECO:0007669"/>
    <property type="project" value="InterPro"/>
</dbReference>
<organism evidence="5 6">
    <name type="scientific">Desmophyllum pertusum</name>
    <dbReference type="NCBI Taxonomy" id="174260"/>
    <lineage>
        <taxon>Eukaryota</taxon>
        <taxon>Metazoa</taxon>
        <taxon>Cnidaria</taxon>
        <taxon>Anthozoa</taxon>
        <taxon>Hexacorallia</taxon>
        <taxon>Scleractinia</taxon>
        <taxon>Caryophylliina</taxon>
        <taxon>Caryophylliidae</taxon>
        <taxon>Desmophyllum</taxon>
    </lineage>
</organism>